<evidence type="ECO:0000313" key="2">
    <source>
        <dbReference type="EMBL" id="GAX81230.1"/>
    </source>
</evidence>
<feature type="compositionally biased region" description="Polar residues" evidence="1">
    <location>
        <begin position="89"/>
        <end position="102"/>
    </location>
</feature>
<feature type="compositionally biased region" description="Basic residues" evidence="1">
    <location>
        <begin position="791"/>
        <end position="803"/>
    </location>
</feature>
<dbReference type="AlphaFoldDB" id="A0A250XEM4"/>
<reference evidence="2 3" key="1">
    <citation type="submission" date="2017-08" db="EMBL/GenBank/DDBJ databases">
        <title>Acidophilic green algal genome provides insights into adaptation to an acidic environment.</title>
        <authorList>
            <person name="Hirooka S."/>
            <person name="Hirose Y."/>
            <person name="Kanesaki Y."/>
            <person name="Higuchi S."/>
            <person name="Fujiwara T."/>
            <person name="Onuma R."/>
            <person name="Era A."/>
            <person name="Ohbayashi R."/>
            <person name="Uzuka A."/>
            <person name="Nozaki H."/>
            <person name="Yoshikawa H."/>
            <person name="Miyagishima S.Y."/>
        </authorList>
    </citation>
    <scope>NUCLEOTIDE SEQUENCE [LARGE SCALE GENOMIC DNA]</scope>
    <source>
        <strain evidence="2 3">NIES-2499</strain>
    </source>
</reference>
<keyword evidence="3" id="KW-1185">Reference proteome</keyword>
<dbReference type="EMBL" id="BEGY01000062">
    <property type="protein sequence ID" value="GAX81230.1"/>
    <property type="molecule type" value="Genomic_DNA"/>
</dbReference>
<feature type="region of interest" description="Disordered" evidence="1">
    <location>
        <begin position="779"/>
        <end position="803"/>
    </location>
</feature>
<dbReference type="Proteomes" id="UP000232323">
    <property type="component" value="Unassembled WGS sequence"/>
</dbReference>
<gene>
    <name evidence="2" type="ORF">CEUSTIGMA_g8662.t1</name>
</gene>
<sequence>MLETVKSWVTGFFSSQVPPVYQDLTNDKPFQGAEVLSASVASNAGQHTDPFLGAQTQHVTYHAAPSSSGLELVTGSLKRKDREPFGSPVSHQTTAGTASQFQPYRPGLKSVHEDENPELSIFYLQPRWKRQVLSIDGKNEQLPWWRKKSPEILKLGSSAHPTAAALSEKVGGPASSTSSTLALTTSCKPPSSFFAEASESMDLAETFTSNSSERRQWKRMAQLAATMRPMKVHGSSGRRYSVKPWHLRSGTEEEELVEAVEQPPSLNAPSFALPSSVEQPPSLNAPSFALPSSVAPSNAGLLATAVQSLPSSAPQASSAAAPSLFSLSTAAPILSTNAAATTATTATMTAIISSSASTTPGLTSSKIPAMTNLDASNVSMSGSNAAAVTSVPVTLQHQQAGAASSSSRSHLPHGTPSFGAASTLGHSVSTAAEQSSLLPPGEQLARPQLLLAAPPDQAPASAAGPALLSLSSATAAPSAPSTSGRIFNLGFSFGASAAAPAATSAPASFSFGASAAAPAASSAPAGFSSGASTAAPANTSAPAGFSFGASNSAPAASSAPAGFSFGASAAAPAASSALAGFSFGASAAAPAGFSLSTSHGTNVFGASNSTAPTSTTSIFGLGSASGPAPTLSNPSPFGFNASSAAPAPFSPPAKIFNAAPTSNTSFAFIGQPHHSLQPSPFGSTATATAFHAAASPQFGGSPLPSMPFGHQQRAAVGSAAFGGFSASPAPAPFGGHQGSVSGFGGMAVPAGSPVFGGPTATSSMASGAAAAAGSAGFSLGTAQMSGDQSGRRKVAARRRAAGR</sequence>
<evidence type="ECO:0000256" key="1">
    <source>
        <dbReference type="SAM" id="MobiDB-lite"/>
    </source>
</evidence>
<organism evidence="2 3">
    <name type="scientific">Chlamydomonas eustigma</name>
    <dbReference type="NCBI Taxonomy" id="1157962"/>
    <lineage>
        <taxon>Eukaryota</taxon>
        <taxon>Viridiplantae</taxon>
        <taxon>Chlorophyta</taxon>
        <taxon>core chlorophytes</taxon>
        <taxon>Chlorophyceae</taxon>
        <taxon>CS clade</taxon>
        <taxon>Chlamydomonadales</taxon>
        <taxon>Chlamydomonadaceae</taxon>
        <taxon>Chlamydomonas</taxon>
    </lineage>
</organism>
<protein>
    <submittedName>
        <fullName evidence="2">Uncharacterized protein</fullName>
    </submittedName>
</protein>
<accession>A0A250XEM4</accession>
<feature type="compositionally biased region" description="Low complexity" evidence="1">
    <location>
        <begin position="400"/>
        <end position="409"/>
    </location>
</feature>
<evidence type="ECO:0000313" key="3">
    <source>
        <dbReference type="Proteomes" id="UP000232323"/>
    </source>
</evidence>
<feature type="region of interest" description="Disordered" evidence="1">
    <location>
        <begin position="397"/>
        <end position="423"/>
    </location>
</feature>
<name>A0A250XEM4_9CHLO</name>
<proteinExistence type="predicted"/>
<feature type="region of interest" description="Disordered" evidence="1">
    <location>
        <begin position="79"/>
        <end position="103"/>
    </location>
</feature>
<comment type="caution">
    <text evidence="2">The sequence shown here is derived from an EMBL/GenBank/DDBJ whole genome shotgun (WGS) entry which is preliminary data.</text>
</comment>